<keyword evidence="7" id="KW-0653">Protein transport</keyword>
<evidence type="ECO:0000256" key="2">
    <source>
        <dbReference type="ARBA" id="ARBA00006980"/>
    </source>
</evidence>
<dbReference type="NCBIfam" id="TIGR02517">
    <property type="entry name" value="type_II_gspD"/>
    <property type="match status" value="1"/>
</dbReference>
<keyword evidence="4" id="KW-1134">Transmembrane beta strand</keyword>
<comment type="subcellular location">
    <subcellularLocation>
        <location evidence="1 10">Cell outer membrane</location>
    </subcellularLocation>
</comment>
<keyword evidence="6" id="KW-0732">Signal</keyword>
<dbReference type="Gene3D" id="3.30.1370.120">
    <property type="match status" value="3"/>
</dbReference>
<comment type="caution">
    <text evidence="15">The sequence shown here is derived from an EMBL/GenBank/DDBJ whole genome shotgun (WGS) entry which is preliminary data.</text>
</comment>
<evidence type="ECO:0000256" key="10">
    <source>
        <dbReference type="RuleBase" id="RU004004"/>
    </source>
</evidence>
<dbReference type="OrthoDB" id="9775455at2"/>
<feature type="domain" description="NolW-like" evidence="13">
    <location>
        <begin position="151"/>
        <end position="210"/>
    </location>
</feature>
<dbReference type="Pfam" id="PF03958">
    <property type="entry name" value="Secretin_N"/>
    <property type="match status" value="3"/>
</dbReference>
<dbReference type="Pfam" id="PF21305">
    <property type="entry name" value="type_II_gspD_N0"/>
    <property type="match status" value="1"/>
</dbReference>
<evidence type="ECO:0000256" key="8">
    <source>
        <dbReference type="ARBA" id="ARBA00023136"/>
    </source>
</evidence>
<dbReference type="InterPro" id="IPR013356">
    <property type="entry name" value="T2SS_GspD"/>
</dbReference>
<sequence>MLTHPLVSRPRAVALATTLALVFGPGGVLPLVSLLSAGQALAAPVKKEGATVTVNFVNAEIDGVARAMAAIIDRQIMVDPRVKGTITLYSEQPLTPREAYLNFLSALRGQGFALVEVAGLLKVVPEAEAKLQTGTVDVGNAVKRSGDQVLTQIFRLQYETANSMVTVLRPLISPNNTINANPTTNTLVITDYADNLRRIGQIIAAMDVPNATEMEAIPLQYAIASDLAPMVQRFADGGGTAVPGAAAGTQSTTVMAEPRTNTLLVRAANPARLVMLKGLIQRLDRPGSNGLAGSGINVVYLKNADAVKLAQILRAAFPTGGGSSSSSGGSSGTSSMPTSTTPTASTTSNSSSSLSSGSSSSSGASTQATAPVGASAQPSTGGFIQADPASNSLIITAPDALYRQLRAVIDQLDGRRAQIYIEAMVVEVSENKLNEVGIQWVSALGSTAGLGTNLPVGGIPGLLAAAVSPETTLANAKGLNIGVVKKNSNGTYSLGALANFLETKADGNVLSKPNMITLDNEEAKIVVGQNVPFVTGSYSTSSGGSTVSPYTTVERKDVGLTLRVRPQVGEGGVVRMTVFQENSSVEAATVNAANGPTTNKSSIETTVVIDDGSTLVLAGLLKDEYSNSDSQVPLLGDIPYLGNLFKSRSRERKKSNLMVFLRPVVMRGEEATNAVTLDRYDYMRQRQLAGQPIPWALPINSAPMLDPLKLSNDLSPPSVRQPLDMPGAPEPTVVMPPNSGYAPRLAPSTAVPVSPQPVVPTQPLPPVAPAFPSN</sequence>
<dbReference type="PANTHER" id="PTHR30332">
    <property type="entry name" value="PROBABLE GENERAL SECRETION PATHWAY PROTEIN D"/>
    <property type="match status" value="1"/>
</dbReference>
<proteinExistence type="inferred from homology"/>
<feature type="domain" description="Type II/III secretion system secretin-like" evidence="12">
    <location>
        <begin position="501"/>
        <end position="667"/>
    </location>
</feature>
<evidence type="ECO:0000256" key="1">
    <source>
        <dbReference type="ARBA" id="ARBA00004442"/>
    </source>
</evidence>
<evidence type="ECO:0000313" key="15">
    <source>
        <dbReference type="EMBL" id="RRS06206.1"/>
    </source>
</evidence>
<evidence type="ECO:0000256" key="5">
    <source>
        <dbReference type="ARBA" id="ARBA00022692"/>
    </source>
</evidence>
<comment type="similarity">
    <text evidence="2">Belongs to the bacterial secretin family. GSP D subfamily.</text>
</comment>
<keyword evidence="16" id="KW-1185">Reference proteome</keyword>
<feature type="domain" description="GspD-like N0" evidence="14">
    <location>
        <begin position="54"/>
        <end position="123"/>
    </location>
</feature>
<feature type="region of interest" description="Disordered" evidence="11">
    <location>
        <begin position="712"/>
        <end position="774"/>
    </location>
</feature>
<feature type="region of interest" description="Disordered" evidence="11">
    <location>
        <begin position="318"/>
        <end position="381"/>
    </location>
</feature>
<evidence type="ECO:0000313" key="16">
    <source>
        <dbReference type="Proteomes" id="UP000269265"/>
    </source>
</evidence>
<keyword evidence="8" id="KW-0472">Membrane</keyword>
<dbReference type="GO" id="GO:0015627">
    <property type="term" value="C:type II protein secretion system complex"/>
    <property type="evidence" value="ECO:0007669"/>
    <property type="project" value="InterPro"/>
</dbReference>
<evidence type="ECO:0000256" key="3">
    <source>
        <dbReference type="ARBA" id="ARBA00022448"/>
    </source>
</evidence>
<organism evidence="15 16">
    <name type="scientific">Aquabacterium soli</name>
    <dbReference type="NCBI Taxonomy" id="2493092"/>
    <lineage>
        <taxon>Bacteria</taxon>
        <taxon>Pseudomonadati</taxon>
        <taxon>Pseudomonadota</taxon>
        <taxon>Betaproteobacteria</taxon>
        <taxon>Burkholderiales</taxon>
        <taxon>Aquabacterium</taxon>
    </lineage>
</organism>
<dbReference type="InterPro" id="IPR038591">
    <property type="entry name" value="NolW-like_sf"/>
</dbReference>
<keyword evidence="3 10" id="KW-0813">Transport</keyword>
<keyword evidence="5" id="KW-0812">Transmembrane</keyword>
<dbReference type="RefSeq" id="WP_125241349.1">
    <property type="nucleotide sequence ID" value="NZ_RSED01000001.1"/>
</dbReference>
<dbReference type="Pfam" id="PF00263">
    <property type="entry name" value="Secretin"/>
    <property type="match status" value="1"/>
</dbReference>
<evidence type="ECO:0000259" key="14">
    <source>
        <dbReference type="Pfam" id="PF21305"/>
    </source>
</evidence>
<evidence type="ECO:0000256" key="11">
    <source>
        <dbReference type="SAM" id="MobiDB-lite"/>
    </source>
</evidence>
<dbReference type="EMBL" id="RSED01000001">
    <property type="protein sequence ID" value="RRS06206.1"/>
    <property type="molecule type" value="Genomic_DNA"/>
</dbReference>
<dbReference type="InterPro" id="IPR049371">
    <property type="entry name" value="GspD-like_N0"/>
</dbReference>
<evidence type="ECO:0000256" key="9">
    <source>
        <dbReference type="ARBA" id="ARBA00023237"/>
    </source>
</evidence>
<gene>
    <name evidence="15" type="primary">gspD</name>
    <name evidence="15" type="ORF">EIP75_01015</name>
</gene>
<accession>A0A3R8TWB5</accession>
<dbReference type="InterPro" id="IPR004846">
    <property type="entry name" value="T2SS/T3SS_dom"/>
</dbReference>
<keyword evidence="9" id="KW-0998">Cell outer membrane</keyword>
<dbReference type="AlphaFoldDB" id="A0A3R8TWB5"/>
<dbReference type="PANTHER" id="PTHR30332:SF24">
    <property type="entry name" value="SECRETIN GSPD-RELATED"/>
    <property type="match status" value="1"/>
</dbReference>
<protein>
    <submittedName>
        <fullName evidence="15">Type II secretion system protein GspD</fullName>
    </submittedName>
</protein>
<feature type="domain" description="NolW-like" evidence="13">
    <location>
        <begin position="215"/>
        <end position="288"/>
    </location>
</feature>
<evidence type="ECO:0000259" key="12">
    <source>
        <dbReference type="Pfam" id="PF00263"/>
    </source>
</evidence>
<evidence type="ECO:0000259" key="13">
    <source>
        <dbReference type="Pfam" id="PF03958"/>
    </source>
</evidence>
<reference evidence="15 16" key="1">
    <citation type="submission" date="2018-12" db="EMBL/GenBank/DDBJ databases">
        <title>The whole draft genome of Aquabacterium sp. SJQ9.</title>
        <authorList>
            <person name="Sun L."/>
            <person name="Gao X."/>
            <person name="Chen W."/>
            <person name="Huang K."/>
        </authorList>
    </citation>
    <scope>NUCLEOTIDE SEQUENCE [LARGE SCALE GENOMIC DNA]</scope>
    <source>
        <strain evidence="15 16">SJQ9</strain>
    </source>
</reference>
<dbReference type="GO" id="GO:0009279">
    <property type="term" value="C:cell outer membrane"/>
    <property type="evidence" value="ECO:0007669"/>
    <property type="project" value="UniProtKB-SubCell"/>
</dbReference>
<name>A0A3R8TWB5_9BURK</name>
<evidence type="ECO:0000256" key="4">
    <source>
        <dbReference type="ARBA" id="ARBA00022452"/>
    </source>
</evidence>
<feature type="compositionally biased region" description="Pro residues" evidence="11">
    <location>
        <begin position="754"/>
        <end position="774"/>
    </location>
</feature>
<dbReference type="Proteomes" id="UP000269265">
    <property type="component" value="Unassembled WGS sequence"/>
</dbReference>
<feature type="compositionally biased region" description="Low complexity" evidence="11">
    <location>
        <begin position="324"/>
        <end position="371"/>
    </location>
</feature>
<dbReference type="InterPro" id="IPR001775">
    <property type="entry name" value="GspD/PilQ"/>
</dbReference>
<dbReference type="InterPro" id="IPR050810">
    <property type="entry name" value="Bact_Secretion_Sys_Channel"/>
</dbReference>
<dbReference type="PRINTS" id="PR00811">
    <property type="entry name" value="BCTERIALGSPD"/>
</dbReference>
<feature type="domain" description="NolW-like" evidence="13">
    <location>
        <begin position="298"/>
        <end position="418"/>
    </location>
</feature>
<evidence type="ECO:0000256" key="7">
    <source>
        <dbReference type="ARBA" id="ARBA00022927"/>
    </source>
</evidence>
<evidence type="ECO:0000256" key="6">
    <source>
        <dbReference type="ARBA" id="ARBA00022729"/>
    </source>
</evidence>
<dbReference type="InterPro" id="IPR005644">
    <property type="entry name" value="NolW-like"/>
</dbReference>
<dbReference type="GO" id="GO:0015628">
    <property type="term" value="P:protein secretion by the type II secretion system"/>
    <property type="evidence" value="ECO:0007669"/>
    <property type="project" value="InterPro"/>
</dbReference>